<dbReference type="GO" id="GO:0004150">
    <property type="term" value="F:dihydroneopterin aldolase activity"/>
    <property type="evidence" value="ECO:0007669"/>
    <property type="project" value="UniProtKB-UniRule"/>
</dbReference>
<keyword evidence="6" id="KW-0418">Kinase</keyword>
<dbReference type="PROSITE" id="PS00794">
    <property type="entry name" value="HPPK"/>
    <property type="match status" value="1"/>
</dbReference>
<dbReference type="GO" id="GO:0046656">
    <property type="term" value="P:folic acid biosynthetic process"/>
    <property type="evidence" value="ECO:0007669"/>
    <property type="project" value="UniProtKB-UniRule"/>
</dbReference>
<dbReference type="EC" id="2.7.6.3" evidence="9"/>
<dbReference type="Pfam" id="PF02152">
    <property type="entry name" value="FolB"/>
    <property type="match status" value="1"/>
</dbReference>
<organism evidence="11">
    <name type="scientific">Clostridium paraputrificum</name>
    <dbReference type="NCBI Taxonomy" id="29363"/>
    <lineage>
        <taxon>Bacteria</taxon>
        <taxon>Bacillati</taxon>
        <taxon>Bacillota</taxon>
        <taxon>Clostridia</taxon>
        <taxon>Eubacteriales</taxon>
        <taxon>Clostridiaceae</taxon>
        <taxon>Clostridium</taxon>
    </lineage>
</organism>
<evidence type="ECO:0000256" key="5">
    <source>
        <dbReference type="ARBA" id="ARBA00022741"/>
    </source>
</evidence>
<accession>A0A6N3C9W2</accession>
<comment type="function">
    <text evidence="9">Catalyzes the conversion of 7,8-dihydroneopterin to 6-hydroxymethyl-7,8-dihydropterin.</text>
</comment>
<evidence type="ECO:0000259" key="10">
    <source>
        <dbReference type="PROSITE" id="PS00794"/>
    </source>
</evidence>
<evidence type="ECO:0000256" key="2">
    <source>
        <dbReference type="ARBA" id="ARBA00005051"/>
    </source>
</evidence>
<dbReference type="InterPro" id="IPR000550">
    <property type="entry name" value="Hppk"/>
</dbReference>
<evidence type="ECO:0000256" key="6">
    <source>
        <dbReference type="ARBA" id="ARBA00022777"/>
    </source>
</evidence>
<dbReference type="Gene3D" id="3.30.70.560">
    <property type="entry name" value="7,8-Dihydro-6-hydroxymethylpterin-pyrophosphokinase HPPK"/>
    <property type="match status" value="1"/>
</dbReference>
<dbReference type="PANTHER" id="PTHR43071">
    <property type="entry name" value="2-AMINO-4-HYDROXY-6-HYDROXYMETHYLDIHYDROPTERIDINE PYROPHOSPHOKINASE"/>
    <property type="match status" value="1"/>
</dbReference>
<protein>
    <recommendedName>
        <fullName evidence="9">Bifunctional folate synthesis protein</fullName>
    </recommendedName>
    <domain>
        <recommendedName>
            <fullName evidence="9">Dihydroneopterin aldolase</fullName>
            <shortName evidence="9">DHNA</shortName>
            <ecNumber evidence="9">4.1.2.25</ecNumber>
        </recommendedName>
        <alternativeName>
            <fullName evidence="9">7,8-dihydroneopterin aldolase</fullName>
        </alternativeName>
    </domain>
    <domain>
        <recommendedName>
            <fullName evidence="9">2-amino-4-hydroxy-6-hydroxymethyldihydropteridine pyrophosphokinase</fullName>
            <ecNumber evidence="9">2.7.6.3</ecNumber>
        </recommendedName>
        <alternativeName>
            <fullName evidence="9">6-hydroxymethyl-7,8-dihydropterin pyrophosphokinase</fullName>
            <shortName evidence="9">PPPK</shortName>
        </alternativeName>
        <alternativeName>
            <fullName evidence="9">7,8-dihydro-6-hydroxymethylpterin pyrophosphokinase</fullName>
            <shortName evidence="9">HPPK</shortName>
        </alternativeName>
    </domain>
</protein>
<dbReference type="InterPro" id="IPR043133">
    <property type="entry name" value="GTP-CH-I_C/QueF"/>
</dbReference>
<evidence type="ECO:0000256" key="8">
    <source>
        <dbReference type="ARBA" id="ARBA00022909"/>
    </source>
</evidence>
<dbReference type="SUPFAM" id="SSF55083">
    <property type="entry name" value="6-hydroxymethyl-7,8-dihydropterin pyrophosphokinase, HPPK"/>
    <property type="match status" value="1"/>
</dbReference>
<proteinExistence type="inferred from homology"/>
<evidence type="ECO:0000256" key="9">
    <source>
        <dbReference type="RuleBase" id="RU362079"/>
    </source>
</evidence>
<evidence type="ECO:0000256" key="7">
    <source>
        <dbReference type="ARBA" id="ARBA00022840"/>
    </source>
</evidence>
<sequence>MDKIYLKNVEIFANHGVFKEEKTLGQKFILDLELTLSLEEAGRTGDLTKSVHYGELCHGIEKEFMKESYDLIETAAQKVAEFTLYNYPLVKDIKVTLKKPWAPIGRHLDYAAVQIERGWHEVYLSIGSNIGNKEENLNRAIELINSYKEIEVTKVSSFLVTEPWGYLDQEEFVNAALKLKTILSPQELMKILLDIEQEMKRERIIKWGPRIIDLDIIFYDDLVLEDELVTVPHPRMEEREFVLKPLSEICGNKVHPLLKKRVFRLLDDIEKENC</sequence>
<dbReference type="SUPFAM" id="SSF55620">
    <property type="entry name" value="Tetrahydrobiopterin biosynthesis enzymes-like"/>
    <property type="match status" value="1"/>
</dbReference>
<dbReference type="Gene3D" id="3.30.1130.10">
    <property type="match status" value="1"/>
</dbReference>
<comment type="pathway">
    <text evidence="9">Cofactor biosynthesis; tetrahydrofolate biosynthesis; 2-amino-4-hydroxy-6-hydroxymethyl-7,8-dihydropteridine diphosphate from 7,8-dihydroneopterin triphosphate: step 3/4.</text>
</comment>
<keyword evidence="7" id="KW-0067">ATP-binding</keyword>
<comment type="catalytic activity">
    <reaction evidence="9">
        <text>7,8-dihydroneopterin = 6-hydroxymethyl-7,8-dihydropterin + glycolaldehyde</text>
        <dbReference type="Rhea" id="RHEA:10540"/>
        <dbReference type="ChEBI" id="CHEBI:17001"/>
        <dbReference type="ChEBI" id="CHEBI:17071"/>
        <dbReference type="ChEBI" id="CHEBI:44841"/>
        <dbReference type="EC" id="4.1.2.25"/>
    </reaction>
</comment>
<dbReference type="EC" id="4.1.2.25" evidence="9"/>
<dbReference type="Pfam" id="PF01288">
    <property type="entry name" value="HPPK"/>
    <property type="match status" value="1"/>
</dbReference>
<reference evidence="11" key="1">
    <citation type="submission" date="2019-11" db="EMBL/GenBank/DDBJ databases">
        <authorList>
            <person name="Feng L."/>
        </authorList>
    </citation>
    <scope>NUCLEOTIDE SEQUENCE</scope>
    <source>
        <strain evidence="11">CParaputrificumLFYP93</strain>
    </source>
</reference>
<evidence type="ECO:0000256" key="1">
    <source>
        <dbReference type="ARBA" id="ARBA00000198"/>
    </source>
</evidence>
<dbReference type="CDD" id="cd00534">
    <property type="entry name" value="DHNA_DHNTPE"/>
    <property type="match status" value="1"/>
</dbReference>
<dbReference type="EMBL" id="CACRTV010000041">
    <property type="protein sequence ID" value="VYU11728.1"/>
    <property type="molecule type" value="Genomic_DNA"/>
</dbReference>
<gene>
    <name evidence="11" type="primary">sulD</name>
    <name evidence="11" type="ORF">CPLFYP93_01426</name>
</gene>
<keyword evidence="5" id="KW-0547">Nucleotide-binding</keyword>
<comment type="similarity">
    <text evidence="3">In the N-terminal section; belongs to the DHNA family.</text>
</comment>
<dbReference type="GO" id="GO:0003848">
    <property type="term" value="F:2-amino-4-hydroxy-6-hydroxymethyldihydropteridine diphosphokinase activity"/>
    <property type="evidence" value="ECO:0007669"/>
    <property type="project" value="UniProtKB-EC"/>
</dbReference>
<evidence type="ECO:0000256" key="4">
    <source>
        <dbReference type="ARBA" id="ARBA00022679"/>
    </source>
</evidence>
<comment type="catalytic activity">
    <reaction evidence="1">
        <text>6-hydroxymethyl-7,8-dihydropterin + ATP = (7,8-dihydropterin-6-yl)methyl diphosphate + AMP + H(+)</text>
        <dbReference type="Rhea" id="RHEA:11412"/>
        <dbReference type="ChEBI" id="CHEBI:15378"/>
        <dbReference type="ChEBI" id="CHEBI:30616"/>
        <dbReference type="ChEBI" id="CHEBI:44841"/>
        <dbReference type="ChEBI" id="CHEBI:72950"/>
        <dbReference type="ChEBI" id="CHEBI:456215"/>
        <dbReference type="EC" id="2.7.6.3"/>
    </reaction>
</comment>
<dbReference type="CDD" id="cd00483">
    <property type="entry name" value="HPPK"/>
    <property type="match status" value="1"/>
</dbReference>
<evidence type="ECO:0000256" key="3">
    <source>
        <dbReference type="ARBA" id="ARBA00009640"/>
    </source>
</evidence>
<dbReference type="InterPro" id="IPR006157">
    <property type="entry name" value="FolB_dom"/>
</dbReference>
<dbReference type="PANTHER" id="PTHR43071:SF1">
    <property type="entry name" value="2-AMINO-4-HYDROXY-6-HYDROXYMETHYLDIHYDROPTERIDINE PYROPHOSPHOKINASE"/>
    <property type="match status" value="1"/>
</dbReference>
<evidence type="ECO:0000313" key="11">
    <source>
        <dbReference type="EMBL" id="VYU11728.1"/>
    </source>
</evidence>
<comment type="pathway">
    <text evidence="2">Cofactor biosynthesis; tetrahydrofolate biosynthesis; 2-amino-4-hydroxy-6-hydroxymethyl-7,8-dihydropteridine diphosphate from 7,8-dihydroneopterin triphosphate: step 4/4.</text>
</comment>
<dbReference type="SMART" id="SM00905">
    <property type="entry name" value="FolB"/>
    <property type="match status" value="1"/>
</dbReference>
<keyword evidence="4" id="KW-0808">Transferase</keyword>
<comment type="similarity">
    <text evidence="9">Belongs to the DHNA family.</text>
</comment>
<keyword evidence="9" id="KW-0456">Lyase</keyword>
<dbReference type="GO" id="GO:0005524">
    <property type="term" value="F:ATP binding"/>
    <property type="evidence" value="ECO:0007669"/>
    <property type="project" value="UniProtKB-KW"/>
</dbReference>
<dbReference type="InterPro" id="IPR035907">
    <property type="entry name" value="Hppk_sf"/>
</dbReference>
<keyword evidence="8 9" id="KW-0289">Folate biosynthesis</keyword>
<dbReference type="AlphaFoldDB" id="A0A6N3C9W2"/>
<dbReference type="UniPathway" id="UPA00077">
    <property type="reaction ID" value="UER00154"/>
</dbReference>
<feature type="domain" description="7,8-dihydro-6-hydroxymethylpterin-pyrophosphokinase" evidence="10">
    <location>
        <begin position="206"/>
        <end position="217"/>
    </location>
</feature>
<dbReference type="GO" id="GO:0016301">
    <property type="term" value="F:kinase activity"/>
    <property type="evidence" value="ECO:0007669"/>
    <property type="project" value="UniProtKB-KW"/>
</dbReference>
<dbReference type="GO" id="GO:0046654">
    <property type="term" value="P:tetrahydrofolate biosynthetic process"/>
    <property type="evidence" value="ECO:0007669"/>
    <property type="project" value="UniProtKB-UniRule"/>
</dbReference>
<name>A0A6N3C9W2_9CLOT</name>
<dbReference type="NCBIfam" id="TIGR00525">
    <property type="entry name" value="folB"/>
    <property type="match status" value="1"/>
</dbReference>
<dbReference type="InterPro" id="IPR006156">
    <property type="entry name" value="Dihydroneopterin_aldolase"/>
</dbReference>
<dbReference type="NCBIfam" id="TIGR01498">
    <property type="entry name" value="folK"/>
    <property type="match status" value="1"/>
</dbReference>
<dbReference type="RefSeq" id="WP_156560736.1">
    <property type="nucleotide sequence ID" value="NZ_CACRTV010000041.1"/>
</dbReference>
<dbReference type="NCBIfam" id="TIGR00526">
    <property type="entry name" value="folB_dom"/>
    <property type="match status" value="1"/>
</dbReference>